<proteinExistence type="predicted"/>
<gene>
    <name evidence="1" type="ORF">CIHG_02051</name>
</gene>
<evidence type="ECO:0000313" key="1">
    <source>
        <dbReference type="EMBL" id="KMU84265.1"/>
    </source>
</evidence>
<evidence type="ECO:0000313" key="2">
    <source>
        <dbReference type="Proteomes" id="UP000054563"/>
    </source>
</evidence>
<name>A0A0J8RGH4_COCIT</name>
<dbReference type="Proteomes" id="UP000054563">
    <property type="component" value="Unassembled WGS sequence"/>
</dbReference>
<sequence>MLCLSGCEATKAAGLLSSPLLFHDFSSLSSLRRTPTSPFTEDIGPLSVVTSFSPPSSPVVTTPSLPVQAGPALPSLSTVVAAPAPAGNIVVTVPPALAGFMGAMVLWSA</sequence>
<organism evidence="1 2">
    <name type="scientific">Coccidioides immitis H538.4</name>
    <dbReference type="NCBI Taxonomy" id="396776"/>
    <lineage>
        <taxon>Eukaryota</taxon>
        <taxon>Fungi</taxon>
        <taxon>Dikarya</taxon>
        <taxon>Ascomycota</taxon>
        <taxon>Pezizomycotina</taxon>
        <taxon>Eurotiomycetes</taxon>
        <taxon>Eurotiomycetidae</taxon>
        <taxon>Onygenales</taxon>
        <taxon>Onygenaceae</taxon>
        <taxon>Coccidioides</taxon>
    </lineage>
</organism>
<reference evidence="2" key="1">
    <citation type="journal article" date="2010" name="Genome Res.">
        <title>Population genomic sequencing of Coccidioides fungi reveals recent hybridization and transposon control.</title>
        <authorList>
            <person name="Neafsey D.E."/>
            <person name="Barker B.M."/>
            <person name="Sharpton T.J."/>
            <person name="Stajich J.E."/>
            <person name="Park D.J."/>
            <person name="Whiston E."/>
            <person name="Hung C.-Y."/>
            <person name="McMahan C."/>
            <person name="White J."/>
            <person name="Sykes S."/>
            <person name="Heiman D."/>
            <person name="Young S."/>
            <person name="Zeng Q."/>
            <person name="Abouelleil A."/>
            <person name="Aftuck L."/>
            <person name="Bessette D."/>
            <person name="Brown A."/>
            <person name="FitzGerald M."/>
            <person name="Lui A."/>
            <person name="Macdonald J.P."/>
            <person name="Priest M."/>
            <person name="Orbach M.J."/>
            <person name="Galgiani J.N."/>
            <person name="Kirkland T.N."/>
            <person name="Cole G.T."/>
            <person name="Birren B.W."/>
            <person name="Henn M.R."/>
            <person name="Taylor J.W."/>
            <person name="Rounsley S.D."/>
        </authorList>
    </citation>
    <scope>NUCLEOTIDE SEQUENCE [LARGE SCALE GENOMIC DNA]</scope>
    <source>
        <strain evidence="2">H538.4</strain>
    </source>
</reference>
<dbReference type="EMBL" id="DS016985">
    <property type="protein sequence ID" value="KMU84265.1"/>
    <property type="molecule type" value="Genomic_DNA"/>
</dbReference>
<accession>A0A0J8RGH4</accession>
<protein>
    <submittedName>
        <fullName evidence="1">Uncharacterized protein</fullName>
    </submittedName>
</protein>
<dbReference type="VEuPathDB" id="FungiDB:CIHG_02051"/>
<dbReference type="AlphaFoldDB" id="A0A0J8RGH4"/>